<organism evidence="3 4">
    <name type="scientific">Sporofaciens musculi</name>
    <dbReference type="NCBI Taxonomy" id="2681861"/>
    <lineage>
        <taxon>Bacteria</taxon>
        <taxon>Bacillati</taxon>
        <taxon>Bacillota</taxon>
        <taxon>Clostridia</taxon>
        <taxon>Lachnospirales</taxon>
        <taxon>Lachnospiraceae</taxon>
        <taxon>Sporofaciens</taxon>
    </lineage>
</organism>
<dbReference type="EMBL" id="WUQX01000001">
    <property type="protein sequence ID" value="MXP78590.1"/>
    <property type="molecule type" value="Genomic_DNA"/>
</dbReference>
<reference evidence="3 4" key="1">
    <citation type="submission" date="2019-12" db="EMBL/GenBank/DDBJ databases">
        <title>Sporaefaciens musculi gen. nov., sp. nov., a novel bacterium isolated from the caecum of an obese mouse.</title>
        <authorList>
            <person name="Rasmussen T.S."/>
            <person name="Streidl T."/>
            <person name="Hitch T.C.A."/>
            <person name="Wortmann E."/>
            <person name="Deptula P."/>
            <person name="Hansen M."/>
            <person name="Nielsen D.S."/>
            <person name="Clavel T."/>
            <person name="Vogensen F.K."/>
        </authorList>
    </citation>
    <scope>NUCLEOTIDE SEQUENCE [LARGE SCALE GENOMIC DNA]</scope>
    <source>
        <strain evidence="3 4">WCA-9-b2</strain>
    </source>
</reference>
<proteinExistence type="predicted"/>
<evidence type="ECO:0000256" key="2">
    <source>
        <dbReference type="SAM" id="MobiDB-lite"/>
    </source>
</evidence>
<gene>
    <name evidence="3" type="ORF">GN277_25580</name>
</gene>
<accession>A0A7X3MLP7</accession>
<dbReference type="Proteomes" id="UP000460412">
    <property type="component" value="Unassembled WGS sequence"/>
</dbReference>
<feature type="compositionally biased region" description="Basic and acidic residues" evidence="2">
    <location>
        <begin position="260"/>
        <end position="276"/>
    </location>
</feature>
<evidence type="ECO:0000313" key="4">
    <source>
        <dbReference type="Proteomes" id="UP000460412"/>
    </source>
</evidence>
<feature type="compositionally biased region" description="Basic and acidic residues" evidence="2">
    <location>
        <begin position="288"/>
        <end position="297"/>
    </location>
</feature>
<feature type="region of interest" description="Disordered" evidence="2">
    <location>
        <begin position="250"/>
        <end position="297"/>
    </location>
</feature>
<evidence type="ECO:0000313" key="3">
    <source>
        <dbReference type="EMBL" id="MXP78590.1"/>
    </source>
</evidence>
<dbReference type="Pfam" id="PF20379">
    <property type="entry name" value="DUF6674"/>
    <property type="match status" value="1"/>
</dbReference>
<name>A0A7X3MLP7_9FIRM</name>
<keyword evidence="4" id="KW-1185">Reference proteome</keyword>
<evidence type="ECO:0000256" key="1">
    <source>
        <dbReference type="SAM" id="Coils"/>
    </source>
</evidence>
<comment type="caution">
    <text evidence="3">The sequence shown here is derived from an EMBL/GenBank/DDBJ whole genome shotgun (WGS) entry which is preliminary data.</text>
</comment>
<sequence length="297" mass="32462">MNGQDMQMGELLENEAVRQFLQLLTENRPDQGQDYSMMLWQVDNMADKLNRALAELHEVKGQLATMQENPAKRFVSRVADAVEERLHAMQERLAEMKTHIVEGAKEAVEGFKRTGVKALDGAVSALGIRKALESMQKGIGESIADVKKSIEKVENLGHELRSAGGHIKNAGRTIMGKERQEIDGGSEGRIQAAVLSPLRMEKTILNQLNNMALAAIGNVERLEQAAGHTKEEAVSEAGQEGPETFEAVDELEDLEPSADSGKEKPSVLKDLQEKKALAAAQTMPMPDKGTKSREAAL</sequence>
<dbReference type="RefSeq" id="WP_159755426.1">
    <property type="nucleotide sequence ID" value="NZ_WUQX01000001.1"/>
</dbReference>
<protein>
    <submittedName>
        <fullName evidence="3">Uncharacterized protein</fullName>
    </submittedName>
</protein>
<dbReference type="InterPro" id="IPR046656">
    <property type="entry name" value="DUF6674"/>
</dbReference>
<keyword evidence="1" id="KW-0175">Coiled coil</keyword>
<dbReference type="AlphaFoldDB" id="A0A7X3MLP7"/>
<feature type="coiled-coil region" evidence="1">
    <location>
        <begin position="42"/>
        <end position="99"/>
    </location>
</feature>